<sequence>MIFRKGAFAVTQRVIVVTGAESGIGAACAAGFGALGDRVAVLYFSDCDGADRSVRAIEEGGGEGLAVQCHVQDEGSVDAAFAEIAKHWGEPDVLVNSAGLNMSGVEVRDMSLAQWQRLLDTDLTGAFLTSRRFLRTRGEKAGPAAIIHISSIHAYTVRAGGADYCAAKGGLSNLVETLAIEEAGRAIRVNAIEPGMILTPMNERAEDDPAYRRTLEHNIPLGRAGDPSEVANLAVFLASDKARYITGARIVIDGGLSLMQALGA</sequence>
<evidence type="ECO:0000313" key="2">
    <source>
        <dbReference type="EMBL" id="MDH7638133.1"/>
    </source>
</evidence>
<evidence type="ECO:0000313" key="3">
    <source>
        <dbReference type="Proteomes" id="UP001160625"/>
    </source>
</evidence>
<dbReference type="Pfam" id="PF13561">
    <property type="entry name" value="adh_short_C2"/>
    <property type="match status" value="1"/>
</dbReference>
<reference evidence="2" key="1">
    <citation type="submission" date="2023-04" db="EMBL/GenBank/DDBJ databases">
        <title>Sphingomonas sp. MAHUQ-71 isolated from rice field.</title>
        <authorList>
            <person name="Huq M.A."/>
        </authorList>
    </citation>
    <scope>NUCLEOTIDE SEQUENCE</scope>
    <source>
        <strain evidence="2">MAHUQ-71</strain>
    </source>
</reference>
<dbReference type="Gene3D" id="3.40.50.720">
    <property type="entry name" value="NAD(P)-binding Rossmann-like Domain"/>
    <property type="match status" value="1"/>
</dbReference>
<evidence type="ECO:0000256" key="1">
    <source>
        <dbReference type="ARBA" id="ARBA00006484"/>
    </source>
</evidence>
<dbReference type="PANTHER" id="PTHR42760">
    <property type="entry name" value="SHORT-CHAIN DEHYDROGENASES/REDUCTASES FAMILY MEMBER"/>
    <property type="match status" value="1"/>
</dbReference>
<dbReference type="InterPro" id="IPR002347">
    <property type="entry name" value="SDR_fam"/>
</dbReference>
<organism evidence="2 3">
    <name type="scientific">Sphingomonas oryzagri</name>
    <dbReference type="NCBI Taxonomy" id="3042314"/>
    <lineage>
        <taxon>Bacteria</taxon>
        <taxon>Pseudomonadati</taxon>
        <taxon>Pseudomonadota</taxon>
        <taxon>Alphaproteobacteria</taxon>
        <taxon>Sphingomonadales</taxon>
        <taxon>Sphingomonadaceae</taxon>
        <taxon>Sphingomonas</taxon>
    </lineage>
</organism>
<accession>A0ABT6N050</accession>
<dbReference type="PRINTS" id="PR00080">
    <property type="entry name" value="SDRFAMILY"/>
</dbReference>
<comment type="similarity">
    <text evidence="1">Belongs to the short-chain dehydrogenases/reductases (SDR) family.</text>
</comment>
<dbReference type="PROSITE" id="PS00061">
    <property type="entry name" value="ADH_SHORT"/>
    <property type="match status" value="1"/>
</dbReference>
<dbReference type="InterPro" id="IPR020904">
    <property type="entry name" value="Sc_DH/Rdtase_CS"/>
</dbReference>
<dbReference type="EMBL" id="JARYGZ010000001">
    <property type="protein sequence ID" value="MDH7638133.1"/>
    <property type="molecule type" value="Genomic_DNA"/>
</dbReference>
<proteinExistence type="inferred from homology"/>
<dbReference type="PANTHER" id="PTHR42760:SF123">
    <property type="entry name" value="OXIDOREDUCTASE"/>
    <property type="match status" value="1"/>
</dbReference>
<dbReference type="Proteomes" id="UP001160625">
    <property type="component" value="Unassembled WGS sequence"/>
</dbReference>
<dbReference type="SUPFAM" id="SSF51735">
    <property type="entry name" value="NAD(P)-binding Rossmann-fold domains"/>
    <property type="match status" value="1"/>
</dbReference>
<name>A0ABT6N050_9SPHN</name>
<keyword evidence="3" id="KW-1185">Reference proteome</keyword>
<dbReference type="PRINTS" id="PR00081">
    <property type="entry name" value="GDHRDH"/>
</dbReference>
<dbReference type="InterPro" id="IPR036291">
    <property type="entry name" value="NAD(P)-bd_dom_sf"/>
</dbReference>
<comment type="caution">
    <text evidence="2">The sequence shown here is derived from an EMBL/GenBank/DDBJ whole genome shotgun (WGS) entry which is preliminary data.</text>
</comment>
<protein>
    <submittedName>
        <fullName evidence="2">SDR family oxidoreductase</fullName>
    </submittedName>
</protein>
<dbReference type="RefSeq" id="WP_281043450.1">
    <property type="nucleotide sequence ID" value="NZ_JARYGZ010000001.1"/>
</dbReference>
<gene>
    <name evidence="2" type="ORF">QGN17_05275</name>
</gene>